<keyword evidence="3" id="KW-1185">Reference proteome</keyword>
<name>A0A0P7BS45_9BACT</name>
<dbReference type="InterPro" id="IPR029058">
    <property type="entry name" value="AB_hydrolase_fold"/>
</dbReference>
<proteinExistence type="predicted"/>
<comment type="caution">
    <text evidence="2">The sequence shown here is derived from an EMBL/GenBank/DDBJ whole genome shotgun (WGS) entry which is preliminary data.</text>
</comment>
<feature type="chain" id="PRO_5006136158" evidence="1">
    <location>
        <begin position="23"/>
        <end position="398"/>
    </location>
</feature>
<dbReference type="STRING" id="1605367.AFM12_15695"/>
<evidence type="ECO:0000313" key="3">
    <source>
        <dbReference type="Proteomes" id="UP000050454"/>
    </source>
</evidence>
<dbReference type="InterPro" id="IPR013783">
    <property type="entry name" value="Ig-like_fold"/>
</dbReference>
<dbReference type="Pfam" id="PF00756">
    <property type="entry name" value="Esterase"/>
    <property type="match status" value="1"/>
</dbReference>
<protein>
    <submittedName>
        <fullName evidence="2">Esterase</fullName>
    </submittedName>
</protein>
<dbReference type="Gene3D" id="2.60.40.10">
    <property type="entry name" value="Immunoglobulins"/>
    <property type="match status" value="1"/>
</dbReference>
<keyword evidence="1" id="KW-0732">Signal</keyword>
<dbReference type="Gene3D" id="3.40.50.1820">
    <property type="entry name" value="alpha/beta hydrolase"/>
    <property type="match status" value="1"/>
</dbReference>
<dbReference type="OrthoDB" id="9803578at2"/>
<dbReference type="AlphaFoldDB" id="A0A0P7BS45"/>
<dbReference type="SUPFAM" id="SSF81296">
    <property type="entry name" value="E set domains"/>
    <property type="match status" value="1"/>
</dbReference>
<reference evidence="2 3" key="1">
    <citation type="submission" date="2015-07" db="EMBL/GenBank/DDBJ databases">
        <title>The draft genome sequence of Leadbetterella sp. JN14-9.</title>
        <authorList>
            <person name="Liu Y."/>
            <person name="Du J."/>
            <person name="Shao Z."/>
        </authorList>
    </citation>
    <scope>NUCLEOTIDE SEQUENCE [LARGE SCALE GENOMIC DNA]</scope>
    <source>
        <strain evidence="2 3">JN14-9</strain>
    </source>
</reference>
<dbReference type="CDD" id="cd11294">
    <property type="entry name" value="E_set_Esterase_like_N"/>
    <property type="match status" value="1"/>
</dbReference>
<accession>A0A0P7BS45</accession>
<dbReference type="PANTHER" id="PTHR48098:SF1">
    <property type="entry name" value="DIACYLGLYCEROL ACYLTRANSFERASE_MYCOLYLTRANSFERASE AG85A"/>
    <property type="match status" value="1"/>
</dbReference>
<dbReference type="Proteomes" id="UP000050454">
    <property type="component" value="Unassembled WGS sequence"/>
</dbReference>
<dbReference type="GO" id="GO:0016747">
    <property type="term" value="F:acyltransferase activity, transferring groups other than amino-acyl groups"/>
    <property type="evidence" value="ECO:0007669"/>
    <property type="project" value="TreeGrafter"/>
</dbReference>
<evidence type="ECO:0000256" key="1">
    <source>
        <dbReference type="SAM" id="SignalP"/>
    </source>
</evidence>
<feature type="signal peptide" evidence="1">
    <location>
        <begin position="1"/>
        <end position="22"/>
    </location>
</feature>
<dbReference type="SUPFAM" id="SSF53474">
    <property type="entry name" value="alpha/beta-Hydrolases"/>
    <property type="match status" value="1"/>
</dbReference>
<dbReference type="PATRIC" id="fig|1605367.3.peg.565"/>
<evidence type="ECO:0000313" key="2">
    <source>
        <dbReference type="EMBL" id="KPM47240.1"/>
    </source>
</evidence>
<dbReference type="RefSeq" id="WP_055150006.1">
    <property type="nucleotide sequence ID" value="NZ_JXSZ01000012.1"/>
</dbReference>
<gene>
    <name evidence="2" type="ORF">AFM12_15695</name>
</gene>
<dbReference type="InterPro" id="IPR014756">
    <property type="entry name" value="Ig_E-set"/>
</dbReference>
<dbReference type="InterPro" id="IPR050583">
    <property type="entry name" value="Mycobacterial_A85_antigen"/>
</dbReference>
<organism evidence="2 3">
    <name type="scientific">Jiulongibacter sediminis</name>
    <dbReference type="NCBI Taxonomy" id="1605367"/>
    <lineage>
        <taxon>Bacteria</taxon>
        <taxon>Pseudomonadati</taxon>
        <taxon>Bacteroidota</taxon>
        <taxon>Cytophagia</taxon>
        <taxon>Cytophagales</taxon>
        <taxon>Leadbetterellaceae</taxon>
        <taxon>Jiulongibacter</taxon>
    </lineage>
</organism>
<dbReference type="InterPro" id="IPR000801">
    <property type="entry name" value="Esterase-like"/>
</dbReference>
<dbReference type="EMBL" id="LGTQ01000012">
    <property type="protein sequence ID" value="KPM47240.1"/>
    <property type="molecule type" value="Genomic_DNA"/>
</dbReference>
<sequence>MTRKLLTLLCLTLSLSQPTLKAQEVPAEPESIISPNIHENHSVTFTFFAPQADTVKLVSDLLPPEKIMTRFGIQDGPGSVLLQKDQNGLWTYTSDPLESELYSFWYLVDGIRVPDPNSPYVFRNGSTVTNVFTIGGGQADLYEDKNIAHGTVSRVWYDSPTVGIDRRLSVYLPAGYEDSREEYPVLYLLHGAGGDEESWLAHGRAAQIMDNLIASGKSKPMIVVMPNGNVSQDGGYGYGSYGFQKPVFLPPHSMNGEFEASFIDIVNFVEDRFRIKSGKENRAIAGLSMGGFHTMHISRYYPNTFDYVGLFSAAILPREDATGKVYSDIDKNLKVQKDNGLKLYWIGIGKKDFLYEANTAYRKKLDDLNFPYEYRESGEGHIWKNWRIYLSEFAPKLF</sequence>
<dbReference type="PANTHER" id="PTHR48098">
    <property type="entry name" value="ENTEROCHELIN ESTERASE-RELATED"/>
    <property type="match status" value="1"/>
</dbReference>